<dbReference type="AlphaFoldDB" id="A0A9N9Q2K8"/>
<keyword evidence="2" id="KW-1185">Reference proteome</keyword>
<comment type="caution">
    <text evidence="1">The sequence shown here is derived from an EMBL/GenBank/DDBJ whole genome shotgun (WGS) entry which is preliminary data.</text>
</comment>
<evidence type="ECO:0000313" key="1">
    <source>
        <dbReference type="EMBL" id="CAG8972482.1"/>
    </source>
</evidence>
<proteinExistence type="predicted"/>
<accession>A0A9N9Q2K8</accession>
<dbReference type="Proteomes" id="UP000701801">
    <property type="component" value="Unassembled WGS sequence"/>
</dbReference>
<name>A0A9N9Q2K8_9HELO</name>
<gene>
    <name evidence="1" type="ORF">HYALB_00001172</name>
</gene>
<protein>
    <submittedName>
        <fullName evidence="1">Uncharacterized protein</fullName>
    </submittedName>
</protein>
<dbReference type="EMBL" id="CAJVRM010000045">
    <property type="protein sequence ID" value="CAG8972482.1"/>
    <property type="molecule type" value="Genomic_DNA"/>
</dbReference>
<evidence type="ECO:0000313" key="2">
    <source>
        <dbReference type="Proteomes" id="UP000701801"/>
    </source>
</evidence>
<sequence length="138" mass="15129">MDVVAGWFVDAEVDDAEKFRDILRNAIVLIGVSVDSPPASPPEPMLCAYSALSHDYHHGNSVLCPLPLVYLILVAINESTACFSSSEEGEEEIWENSIRYTGTQQAVEHGPIIGFHGPAQEPEVDLIPPHLEPNRPIK</sequence>
<organism evidence="1 2">
    <name type="scientific">Hymenoscyphus albidus</name>
    <dbReference type="NCBI Taxonomy" id="595503"/>
    <lineage>
        <taxon>Eukaryota</taxon>
        <taxon>Fungi</taxon>
        <taxon>Dikarya</taxon>
        <taxon>Ascomycota</taxon>
        <taxon>Pezizomycotina</taxon>
        <taxon>Leotiomycetes</taxon>
        <taxon>Helotiales</taxon>
        <taxon>Helotiaceae</taxon>
        <taxon>Hymenoscyphus</taxon>
    </lineage>
</organism>
<reference evidence="1" key="1">
    <citation type="submission" date="2021-07" db="EMBL/GenBank/DDBJ databases">
        <authorList>
            <person name="Durling M."/>
        </authorList>
    </citation>
    <scope>NUCLEOTIDE SEQUENCE</scope>
</reference>
<dbReference type="OrthoDB" id="10413179at2759"/>